<dbReference type="EMBL" id="RCHR01000003">
    <property type="protein sequence ID" value="RLL44866.1"/>
    <property type="molecule type" value="Genomic_DNA"/>
</dbReference>
<name>A0A498D5Y4_9BACI</name>
<keyword evidence="4" id="KW-0378">Hydrolase</keyword>
<dbReference type="PANTHER" id="PTHR11614">
    <property type="entry name" value="PHOSPHOLIPASE-RELATED"/>
    <property type="match status" value="1"/>
</dbReference>
<dbReference type="InterPro" id="IPR012354">
    <property type="entry name" value="Esterase_lipase"/>
</dbReference>
<dbReference type="InterPro" id="IPR022742">
    <property type="entry name" value="Hydrolase_4"/>
</dbReference>
<dbReference type="Gene3D" id="3.40.50.1820">
    <property type="entry name" value="alpha/beta hydrolase"/>
    <property type="match status" value="1"/>
</dbReference>
<accession>A0A498D5Y4</accession>
<dbReference type="RefSeq" id="WP_121522456.1">
    <property type="nucleotide sequence ID" value="NZ_RCHR01000003.1"/>
</dbReference>
<evidence type="ECO:0000256" key="2">
    <source>
        <dbReference type="PIRSR" id="PIRSR017388-2"/>
    </source>
</evidence>
<keyword evidence="5" id="KW-1185">Reference proteome</keyword>
<dbReference type="SUPFAM" id="SSF53474">
    <property type="entry name" value="alpha/beta-Hydrolases"/>
    <property type="match status" value="1"/>
</dbReference>
<feature type="domain" description="Serine aminopeptidase S33" evidence="3">
    <location>
        <begin position="22"/>
        <end position="229"/>
    </location>
</feature>
<reference evidence="4 5" key="1">
    <citation type="submission" date="2018-10" db="EMBL/GenBank/DDBJ databases">
        <title>Oceanobacillus sp. YLB-02 draft genome.</title>
        <authorList>
            <person name="Yu L."/>
        </authorList>
    </citation>
    <scope>NUCLEOTIDE SEQUENCE [LARGE SCALE GENOMIC DNA]</scope>
    <source>
        <strain evidence="4 5">YLB-02</strain>
    </source>
</reference>
<dbReference type="AlphaFoldDB" id="A0A498D5Y4"/>
<feature type="binding site" evidence="2">
    <location>
        <position position="29"/>
    </location>
    <ligand>
        <name>substrate</name>
    </ligand>
</feature>
<dbReference type="InterPro" id="IPR051044">
    <property type="entry name" value="MAG_DAG_Lipase"/>
</dbReference>
<comment type="caution">
    <text evidence="4">The sequence shown here is derived from an EMBL/GenBank/DDBJ whole genome shotgun (WGS) entry which is preliminary data.</text>
</comment>
<feature type="active site" description="Charge relay system" evidence="1">
    <location>
        <position position="194"/>
    </location>
</feature>
<feature type="binding site" evidence="2">
    <location>
        <position position="98"/>
    </location>
    <ligand>
        <name>substrate</name>
    </ligand>
</feature>
<dbReference type="OrthoDB" id="9786110at2"/>
<organism evidence="4 5">
    <name type="scientific">Oceanobacillus piezotolerans</name>
    <dbReference type="NCBI Taxonomy" id="2448030"/>
    <lineage>
        <taxon>Bacteria</taxon>
        <taxon>Bacillati</taxon>
        <taxon>Bacillota</taxon>
        <taxon>Bacilli</taxon>
        <taxon>Bacillales</taxon>
        <taxon>Bacillaceae</taxon>
        <taxon>Oceanobacillus</taxon>
    </lineage>
</organism>
<dbReference type="GO" id="GO:0052689">
    <property type="term" value="F:carboxylic ester hydrolase activity"/>
    <property type="evidence" value="ECO:0007669"/>
    <property type="project" value="InterPro"/>
</dbReference>
<dbReference type="InterPro" id="IPR029058">
    <property type="entry name" value="AB_hydrolase_fold"/>
</dbReference>
<evidence type="ECO:0000313" key="5">
    <source>
        <dbReference type="Proteomes" id="UP000270219"/>
    </source>
</evidence>
<gene>
    <name evidence="4" type="ORF">D8M04_08265</name>
</gene>
<feature type="active site" description="Nucleophile" evidence="1">
    <location>
        <position position="97"/>
    </location>
</feature>
<evidence type="ECO:0000259" key="3">
    <source>
        <dbReference type="Pfam" id="PF12146"/>
    </source>
</evidence>
<dbReference type="PIRSF" id="PIRSF017388">
    <property type="entry name" value="Esterase_lipase"/>
    <property type="match status" value="1"/>
</dbReference>
<protein>
    <submittedName>
        <fullName evidence="4">Alpha/beta fold hydrolase</fullName>
    </submittedName>
</protein>
<evidence type="ECO:0000313" key="4">
    <source>
        <dbReference type="EMBL" id="RLL44866.1"/>
    </source>
</evidence>
<evidence type="ECO:0000256" key="1">
    <source>
        <dbReference type="PIRSR" id="PIRSR017388-1"/>
    </source>
</evidence>
<dbReference type="Pfam" id="PF12146">
    <property type="entry name" value="Hydrolase_4"/>
    <property type="match status" value="1"/>
</dbReference>
<feature type="active site" description="Charge relay system" evidence="1">
    <location>
        <position position="224"/>
    </location>
</feature>
<dbReference type="Proteomes" id="UP000270219">
    <property type="component" value="Unassembled WGS sequence"/>
</dbReference>
<proteinExistence type="predicted"/>
<sequence length="254" mass="28727">MKEKYPVIPGAESFYIRKNKIGILISHGFMGTPQSVRYIGEAFASLGYTVHAPRLKGHGTHYKDLEKCTKDDWYQSLEDGYKALQKECTTVFVLGQSMGGTLALQLAHQYPNIAGLILINTALSLPAYDPLREQMEPRYIDESAPDIKAKNVSEITYSRTPLHAIHELQTLMSDTPKILREIQCPTLGIRSKDDHVVPPMNTNYILNQISSKSKKLLILHDSYHVASMDNDKDYIVEACHQFLEQQLESKAVYN</sequence>